<feature type="compositionally biased region" description="Basic residues" evidence="1">
    <location>
        <begin position="163"/>
        <end position="181"/>
    </location>
</feature>
<feature type="compositionally biased region" description="Basic and acidic residues" evidence="1">
    <location>
        <begin position="121"/>
        <end position="141"/>
    </location>
</feature>
<dbReference type="AlphaFoldDB" id="A0A8K1FNW6"/>
<reference evidence="2" key="1">
    <citation type="submission" date="2019-03" db="EMBL/GenBank/DDBJ databases">
        <title>Long read genome sequence of the mycoparasitic Pythium oligandrum ATCC 38472 isolated from sugarbeet rhizosphere.</title>
        <authorList>
            <person name="Gaulin E."/>
        </authorList>
    </citation>
    <scope>NUCLEOTIDE SEQUENCE</scope>
    <source>
        <strain evidence="2">ATCC 38472_TT</strain>
    </source>
</reference>
<feature type="region of interest" description="Disordered" evidence="1">
    <location>
        <begin position="281"/>
        <end position="305"/>
    </location>
</feature>
<organism evidence="2 3">
    <name type="scientific">Pythium oligandrum</name>
    <name type="common">Mycoparasitic fungus</name>
    <dbReference type="NCBI Taxonomy" id="41045"/>
    <lineage>
        <taxon>Eukaryota</taxon>
        <taxon>Sar</taxon>
        <taxon>Stramenopiles</taxon>
        <taxon>Oomycota</taxon>
        <taxon>Peronosporomycetes</taxon>
        <taxon>Pythiales</taxon>
        <taxon>Pythiaceae</taxon>
        <taxon>Pythium</taxon>
    </lineage>
</organism>
<evidence type="ECO:0000313" key="2">
    <source>
        <dbReference type="EMBL" id="TMW67754.1"/>
    </source>
</evidence>
<dbReference type="Proteomes" id="UP000794436">
    <property type="component" value="Unassembled WGS sequence"/>
</dbReference>
<gene>
    <name evidence="2" type="ORF">Poli38472_007426</name>
</gene>
<accession>A0A8K1FNW6</accession>
<keyword evidence="3" id="KW-1185">Reference proteome</keyword>
<comment type="caution">
    <text evidence="2">The sequence shown here is derived from an EMBL/GenBank/DDBJ whole genome shotgun (WGS) entry which is preliminary data.</text>
</comment>
<evidence type="ECO:0000313" key="3">
    <source>
        <dbReference type="Proteomes" id="UP000794436"/>
    </source>
</evidence>
<dbReference type="OrthoDB" id="73372at2759"/>
<proteinExistence type="predicted"/>
<feature type="compositionally biased region" description="Polar residues" evidence="1">
    <location>
        <begin position="286"/>
        <end position="297"/>
    </location>
</feature>
<dbReference type="EMBL" id="SPLM01000003">
    <property type="protein sequence ID" value="TMW67754.1"/>
    <property type="molecule type" value="Genomic_DNA"/>
</dbReference>
<evidence type="ECO:0000256" key="1">
    <source>
        <dbReference type="SAM" id="MobiDB-lite"/>
    </source>
</evidence>
<feature type="region of interest" description="Disordered" evidence="1">
    <location>
        <begin position="109"/>
        <end position="194"/>
    </location>
</feature>
<sequence length="322" mass="36252">MTLKCWTSAIREPQPTDDVTEMQYSASSGSSGTVGSATIPAPSGPSTISIVTTSARPHPTSQSFTEFRRRSVGFIHTTPLVPDDGLQGLAMTPTRNYHKANRYRSLSSNWDKMDSDEDSEVSEHEEKHGENGSTDQRRRDLMFTPMTSIGRHFSNNQTAHHDFHTRRRAHGPKSARNRRRRTMSESSGSASRRVRILSPASSKVFFCGWVRGQSAEVRWEVVDKSVQSVRIDVCNVAWAVPTTIAHRVPNDGYFQWKRVYWGMPITDGYYVNIYDVTDLPPEEQQTESSAPQPNQQENQDKDKTEKIELALLARSECFAVVG</sequence>
<protein>
    <submittedName>
        <fullName evidence="2">Uncharacterized protein</fullName>
    </submittedName>
</protein>
<name>A0A8K1FNW6_PYTOL</name>